<accession>A0ABW8WI49</accession>
<reference evidence="1 2" key="1">
    <citation type="submission" date="2024-07" db="EMBL/GenBank/DDBJ databases">
        <authorList>
            <person name="Tripathy S."/>
        </authorList>
    </citation>
    <scope>NUCLEOTIDE SEQUENCE [LARGE SCALE GENOMIC DNA]</scope>
    <source>
        <strain evidence="1 2">VB-61278_2</strain>
    </source>
</reference>
<keyword evidence="2" id="KW-1185">Reference proteome</keyword>
<evidence type="ECO:0000313" key="2">
    <source>
        <dbReference type="Proteomes" id="UP001628874"/>
    </source>
</evidence>
<protein>
    <submittedName>
        <fullName evidence="1">Type II toxin-antitoxin system HicB family antitoxin</fullName>
    </submittedName>
</protein>
<gene>
    <name evidence="1" type="ORF">AB0759_08585</name>
</gene>
<proteinExistence type="predicted"/>
<dbReference type="InterPro" id="IPR035069">
    <property type="entry name" value="TTHA1013/TTHA0281-like"/>
</dbReference>
<dbReference type="EMBL" id="JBFQGM010000002">
    <property type="protein sequence ID" value="MFL9460690.1"/>
    <property type="molecule type" value="Genomic_DNA"/>
</dbReference>
<dbReference type="RefSeq" id="WP_237266058.1">
    <property type="nucleotide sequence ID" value="NZ_JBFQGM010000002.1"/>
</dbReference>
<dbReference type="Gene3D" id="3.30.160.250">
    <property type="match status" value="1"/>
</dbReference>
<organism evidence="1 2">
    <name type="scientific">Scytonema tolypothrichoides VB-61278_2</name>
    <dbReference type="NCBI Taxonomy" id="3232314"/>
    <lineage>
        <taxon>Bacteria</taxon>
        <taxon>Bacillati</taxon>
        <taxon>Cyanobacteriota</taxon>
        <taxon>Cyanophyceae</taxon>
        <taxon>Nostocales</taxon>
        <taxon>Scytonemataceae</taxon>
        <taxon>Scytonema</taxon>
    </lineage>
</organism>
<dbReference type="SUPFAM" id="SSF143100">
    <property type="entry name" value="TTHA1013/TTHA0281-like"/>
    <property type="match status" value="1"/>
</dbReference>
<evidence type="ECO:0000313" key="1">
    <source>
        <dbReference type="EMBL" id="MFL9460690.1"/>
    </source>
</evidence>
<sequence length="50" mass="5684">MAEVPELPGCAVDGYTYQQALENVEIIMQEWIDTAKELGRPIPEPKQHIM</sequence>
<dbReference type="Proteomes" id="UP001628874">
    <property type="component" value="Unassembled WGS sequence"/>
</dbReference>
<name>A0ABW8WI49_9CYAN</name>
<comment type="caution">
    <text evidence="1">The sequence shown here is derived from an EMBL/GenBank/DDBJ whole genome shotgun (WGS) entry which is preliminary data.</text>
</comment>